<dbReference type="GO" id="GO:0035435">
    <property type="term" value="P:phosphate ion transmembrane transport"/>
    <property type="evidence" value="ECO:0007669"/>
    <property type="project" value="InterPro"/>
</dbReference>
<organism evidence="10 11">
    <name type="scientific">Geodia barretti</name>
    <name type="common">Barrett's horny sponge</name>
    <dbReference type="NCBI Taxonomy" id="519541"/>
    <lineage>
        <taxon>Eukaryota</taxon>
        <taxon>Metazoa</taxon>
        <taxon>Porifera</taxon>
        <taxon>Demospongiae</taxon>
        <taxon>Heteroscleromorpha</taxon>
        <taxon>Tetractinellida</taxon>
        <taxon>Astrophorina</taxon>
        <taxon>Geodiidae</taxon>
        <taxon>Geodia</taxon>
    </lineage>
</organism>
<dbReference type="PANTHER" id="PTHR43470:SF5">
    <property type="entry name" value="PHOSPHATE TRANSPORT SYSTEM PERMEASE PROTEIN PSTA"/>
    <property type="match status" value="1"/>
</dbReference>
<feature type="transmembrane region" description="Helical" evidence="8">
    <location>
        <begin position="155"/>
        <end position="175"/>
    </location>
</feature>
<comment type="caution">
    <text evidence="10">The sequence shown here is derived from an EMBL/GenBank/DDBJ whole genome shotgun (WGS) entry which is preliminary data.</text>
</comment>
<keyword evidence="11" id="KW-1185">Reference proteome</keyword>
<dbReference type="InterPro" id="IPR000515">
    <property type="entry name" value="MetI-like"/>
</dbReference>
<dbReference type="Proteomes" id="UP001174909">
    <property type="component" value="Unassembled WGS sequence"/>
</dbReference>
<evidence type="ECO:0000256" key="3">
    <source>
        <dbReference type="ARBA" id="ARBA00022448"/>
    </source>
</evidence>
<evidence type="ECO:0000256" key="6">
    <source>
        <dbReference type="ARBA" id="ARBA00022989"/>
    </source>
</evidence>
<dbReference type="AlphaFoldDB" id="A0AA35T876"/>
<feature type="transmembrane region" description="Helical" evidence="8">
    <location>
        <begin position="196"/>
        <end position="217"/>
    </location>
</feature>
<dbReference type="PROSITE" id="PS50928">
    <property type="entry name" value="ABC_TM1"/>
    <property type="match status" value="1"/>
</dbReference>
<evidence type="ECO:0000256" key="7">
    <source>
        <dbReference type="ARBA" id="ARBA00023136"/>
    </source>
</evidence>
<accession>A0AA35T876</accession>
<evidence type="ECO:0000256" key="5">
    <source>
        <dbReference type="ARBA" id="ARBA00022692"/>
    </source>
</evidence>
<gene>
    <name evidence="10" type="ORF">GBAR_LOCUS23881</name>
</gene>
<name>A0AA35T876_GEOBA</name>
<dbReference type="NCBIfam" id="TIGR00974">
    <property type="entry name" value="3a0107s02c"/>
    <property type="match status" value="1"/>
</dbReference>
<dbReference type="EMBL" id="CASHTH010003296">
    <property type="protein sequence ID" value="CAI8043054.1"/>
    <property type="molecule type" value="Genomic_DNA"/>
</dbReference>
<feature type="transmembrane region" description="Helical" evidence="8">
    <location>
        <begin position="126"/>
        <end position="149"/>
    </location>
</feature>
<dbReference type="InterPro" id="IPR035906">
    <property type="entry name" value="MetI-like_sf"/>
</dbReference>
<evidence type="ECO:0000256" key="8">
    <source>
        <dbReference type="SAM" id="Phobius"/>
    </source>
</evidence>
<evidence type="ECO:0000313" key="10">
    <source>
        <dbReference type="EMBL" id="CAI8043054.1"/>
    </source>
</evidence>
<keyword evidence="3" id="KW-0813">Transport</keyword>
<evidence type="ECO:0000313" key="11">
    <source>
        <dbReference type="Proteomes" id="UP001174909"/>
    </source>
</evidence>
<feature type="transmembrane region" description="Helical" evidence="8">
    <location>
        <begin position="21"/>
        <end position="46"/>
    </location>
</feature>
<protein>
    <submittedName>
        <fullName evidence="10">Probable ABC transporter permease protein YqgI</fullName>
    </submittedName>
</protein>
<dbReference type="GO" id="GO:0005315">
    <property type="term" value="F:phosphate transmembrane transporter activity"/>
    <property type="evidence" value="ECO:0007669"/>
    <property type="project" value="InterPro"/>
</dbReference>
<evidence type="ECO:0000256" key="2">
    <source>
        <dbReference type="ARBA" id="ARBA00007069"/>
    </source>
</evidence>
<dbReference type="InterPro" id="IPR005672">
    <property type="entry name" value="Phosphate_PstA"/>
</dbReference>
<keyword evidence="5 8" id="KW-0812">Transmembrane</keyword>
<proteinExistence type="inferred from homology"/>
<keyword evidence="6 8" id="KW-1133">Transmembrane helix</keyword>
<keyword evidence="7 8" id="KW-0472">Membrane</keyword>
<comment type="subcellular location">
    <subcellularLocation>
        <location evidence="1">Cell membrane</location>
        <topology evidence="1">Multi-pass membrane protein</topology>
    </subcellularLocation>
</comment>
<feature type="domain" description="ABC transmembrane type-1" evidence="9">
    <location>
        <begin position="81"/>
        <end position="286"/>
    </location>
</feature>
<feature type="transmembrane region" description="Helical" evidence="8">
    <location>
        <begin position="268"/>
        <end position="290"/>
    </location>
</feature>
<comment type="similarity">
    <text evidence="2">Belongs to the binding-protein-dependent transport system permease family. CysTW subfamily.</text>
</comment>
<dbReference type="SUPFAM" id="SSF161098">
    <property type="entry name" value="MetI-like"/>
    <property type="match status" value="1"/>
</dbReference>
<sequence>MAVSNPTEYRRKLVKRRRNAVVFRGVCVSAILLSLLMLAALLYSVLAEALKWFNLDGSSIVTLLTDIPSSKAVASGLWPAIVGTLWVMGICIVASFTVGVAAAIYLEEYAGGRRIDELIQVNIQNLAAVPSIVYGILGLTIFVAVFALGKSVLTAGLTLALLIMPVVIVSAEEAIRAVPSTVREGGYALGATRWQVVWRLVLPQAMPGILTGIILAVSRAMGEAAPLVIMGALSFVPFAPTSPLDRFTVLPIQIYVWISKPQEEFQQLAAAGIVVLLIMLLGLNAAAILLRNHLQSKHRG</sequence>
<evidence type="ECO:0000256" key="1">
    <source>
        <dbReference type="ARBA" id="ARBA00004651"/>
    </source>
</evidence>
<dbReference type="CDD" id="cd06261">
    <property type="entry name" value="TM_PBP2"/>
    <property type="match status" value="1"/>
</dbReference>
<reference evidence="10" key="1">
    <citation type="submission" date="2023-03" db="EMBL/GenBank/DDBJ databases">
        <authorList>
            <person name="Steffen K."/>
            <person name="Cardenas P."/>
        </authorList>
    </citation>
    <scope>NUCLEOTIDE SEQUENCE</scope>
</reference>
<keyword evidence="4" id="KW-1003">Cell membrane</keyword>
<feature type="transmembrane region" description="Helical" evidence="8">
    <location>
        <begin position="85"/>
        <end position="106"/>
    </location>
</feature>
<dbReference type="Gene3D" id="1.10.3720.10">
    <property type="entry name" value="MetI-like"/>
    <property type="match status" value="1"/>
</dbReference>
<evidence type="ECO:0000256" key="4">
    <source>
        <dbReference type="ARBA" id="ARBA00022475"/>
    </source>
</evidence>
<evidence type="ECO:0000259" key="9">
    <source>
        <dbReference type="PROSITE" id="PS50928"/>
    </source>
</evidence>
<dbReference type="PANTHER" id="PTHR43470">
    <property type="entry name" value="PHOSPHATE TRANSPORT SYSTEM PERMEASE PROTEIN PSTA-RELATED"/>
    <property type="match status" value="1"/>
</dbReference>
<dbReference type="Pfam" id="PF00528">
    <property type="entry name" value="BPD_transp_1"/>
    <property type="match status" value="1"/>
</dbReference>
<dbReference type="GO" id="GO:0005886">
    <property type="term" value="C:plasma membrane"/>
    <property type="evidence" value="ECO:0007669"/>
    <property type="project" value="UniProtKB-SubCell"/>
</dbReference>